<dbReference type="InterPro" id="IPR001054">
    <property type="entry name" value="A/G_cyclase"/>
</dbReference>
<dbReference type="EC" id="4.6.1.2" evidence="2"/>
<evidence type="ECO:0000256" key="1">
    <source>
        <dbReference type="ARBA" id="ARBA00001971"/>
    </source>
</evidence>
<evidence type="ECO:0000256" key="4">
    <source>
        <dbReference type="ARBA" id="ARBA00022723"/>
    </source>
</evidence>
<dbReference type="InterPro" id="IPR042463">
    <property type="entry name" value="HNOB_dom_associated_sf"/>
</dbReference>
<reference evidence="10 11" key="1">
    <citation type="submission" date="2023-11" db="EMBL/GenBank/DDBJ databases">
        <title>Halocaridina rubra genome assembly.</title>
        <authorList>
            <person name="Smith C."/>
        </authorList>
    </citation>
    <scope>NUCLEOTIDE SEQUENCE [LARGE SCALE GENOMIC DNA]</scope>
    <source>
        <strain evidence="10">EP-1</strain>
        <tissue evidence="10">Whole</tissue>
    </source>
</reference>
<dbReference type="SUPFAM" id="SSF55073">
    <property type="entry name" value="Nucleotide cyclase"/>
    <property type="match status" value="1"/>
</dbReference>
<dbReference type="AlphaFoldDB" id="A0AAN9A3X3"/>
<dbReference type="GO" id="GO:0046872">
    <property type="term" value="F:metal ion binding"/>
    <property type="evidence" value="ECO:0007669"/>
    <property type="project" value="UniProtKB-KW"/>
</dbReference>
<evidence type="ECO:0000313" key="10">
    <source>
        <dbReference type="EMBL" id="KAK7071560.1"/>
    </source>
</evidence>
<evidence type="ECO:0000259" key="9">
    <source>
        <dbReference type="PROSITE" id="PS50125"/>
    </source>
</evidence>
<organism evidence="10 11">
    <name type="scientific">Halocaridina rubra</name>
    <name type="common">Hawaiian red shrimp</name>
    <dbReference type="NCBI Taxonomy" id="373956"/>
    <lineage>
        <taxon>Eukaryota</taxon>
        <taxon>Metazoa</taxon>
        <taxon>Ecdysozoa</taxon>
        <taxon>Arthropoda</taxon>
        <taxon>Crustacea</taxon>
        <taxon>Multicrustacea</taxon>
        <taxon>Malacostraca</taxon>
        <taxon>Eumalacostraca</taxon>
        <taxon>Eucarida</taxon>
        <taxon>Decapoda</taxon>
        <taxon>Pleocyemata</taxon>
        <taxon>Caridea</taxon>
        <taxon>Atyoidea</taxon>
        <taxon>Atyidae</taxon>
        <taxon>Halocaridina</taxon>
    </lineage>
</organism>
<dbReference type="PROSITE" id="PS50125">
    <property type="entry name" value="GUANYLATE_CYCLASE_2"/>
    <property type="match status" value="1"/>
</dbReference>
<gene>
    <name evidence="10" type="primary">GUCY1B1</name>
    <name evidence="10" type="ORF">SK128_002038</name>
</gene>
<dbReference type="GO" id="GO:0000166">
    <property type="term" value="F:nucleotide binding"/>
    <property type="evidence" value="ECO:0007669"/>
    <property type="project" value="UniProtKB-KW"/>
</dbReference>
<dbReference type="Proteomes" id="UP001381693">
    <property type="component" value="Unassembled WGS sequence"/>
</dbReference>
<dbReference type="Gene3D" id="3.30.70.1230">
    <property type="entry name" value="Nucleotide cyclase"/>
    <property type="match status" value="1"/>
</dbReference>
<dbReference type="Pfam" id="PF07701">
    <property type="entry name" value="HNOBA"/>
    <property type="match status" value="1"/>
</dbReference>
<dbReference type="Gene3D" id="3.30.450.260">
    <property type="entry name" value="Haem NO binding associated domain"/>
    <property type="match status" value="1"/>
</dbReference>
<evidence type="ECO:0000313" key="11">
    <source>
        <dbReference type="Proteomes" id="UP001381693"/>
    </source>
</evidence>
<dbReference type="EMBL" id="JAXCGZ010014283">
    <property type="protein sequence ID" value="KAK7071560.1"/>
    <property type="molecule type" value="Genomic_DNA"/>
</dbReference>
<dbReference type="GO" id="GO:0070482">
    <property type="term" value="P:response to oxygen levels"/>
    <property type="evidence" value="ECO:0007669"/>
    <property type="project" value="TreeGrafter"/>
</dbReference>
<evidence type="ECO:0000256" key="6">
    <source>
        <dbReference type="ARBA" id="ARBA00023004"/>
    </source>
</evidence>
<accession>A0AAN9A3X3</accession>
<comment type="cofactor">
    <cofactor evidence="1">
        <name>heme</name>
        <dbReference type="ChEBI" id="CHEBI:30413"/>
    </cofactor>
</comment>
<feature type="domain" description="Guanylate cyclase" evidence="9">
    <location>
        <begin position="158"/>
        <end position="247"/>
    </location>
</feature>
<dbReference type="CDD" id="cd07302">
    <property type="entry name" value="CHD"/>
    <property type="match status" value="1"/>
</dbReference>
<dbReference type="SMART" id="SM00044">
    <property type="entry name" value="CYCc"/>
    <property type="match status" value="1"/>
</dbReference>
<keyword evidence="6" id="KW-0408">Iron</keyword>
<dbReference type="GO" id="GO:0004383">
    <property type="term" value="F:guanylate cyclase activity"/>
    <property type="evidence" value="ECO:0007669"/>
    <property type="project" value="UniProtKB-EC"/>
</dbReference>
<keyword evidence="3" id="KW-0349">Heme</keyword>
<keyword evidence="4" id="KW-0479">Metal-binding</keyword>
<dbReference type="GO" id="GO:0008074">
    <property type="term" value="C:guanylate cyclase complex, soluble"/>
    <property type="evidence" value="ECO:0007669"/>
    <property type="project" value="TreeGrafter"/>
</dbReference>
<protein>
    <recommendedName>
        <fullName evidence="2">guanylate cyclase</fullName>
        <ecNumber evidence="2">4.6.1.2</ecNumber>
    </recommendedName>
</protein>
<evidence type="ECO:0000256" key="7">
    <source>
        <dbReference type="ARBA" id="ARBA00023239"/>
    </source>
</evidence>
<dbReference type="InterPro" id="IPR029787">
    <property type="entry name" value="Nucleotide_cyclase"/>
</dbReference>
<keyword evidence="7 10" id="KW-0456">Lyase</keyword>
<dbReference type="PANTHER" id="PTHR45655">
    <property type="entry name" value="GUANYLATE CYCLASE SOLUBLE SUBUNIT BETA-2"/>
    <property type="match status" value="1"/>
</dbReference>
<keyword evidence="8" id="KW-0141">cGMP biosynthesis</keyword>
<comment type="caution">
    <text evidence="10">The sequence shown here is derived from an EMBL/GenBank/DDBJ whole genome shotgun (WGS) entry which is preliminary data.</text>
</comment>
<name>A0AAN9A3X3_HALRR</name>
<dbReference type="GO" id="GO:0019934">
    <property type="term" value="P:cGMP-mediated signaling"/>
    <property type="evidence" value="ECO:0007669"/>
    <property type="project" value="TreeGrafter"/>
</dbReference>
<sequence>MELSFENILSHINTIYVLRTKEGLISTRGDNRDLGPDQGCLRLKGQMLYIPESDLMLYVCSPSVLNLDDLYRRGLYLSDIPLHDATRDLVLLSEKFEAEYNLTTNLEILTDKLQHTYRELESERQKTDKLLYSVLPISIANELRHKRAVPPRRYEVVTLLFSGIVGFSDYCSRHTDIAGASKIVKMLNDLYTACDVLTDEIKNPHVYKVETVGDKYMAVSGLPDPCEYHSRCIANLALDMMDKAESVIVDGERVMCLDILGQETTSKLSIWKTYFKVKNTYIRVRKAYFRAGVIYLSDILASDDVRWALQGTRKTRRPKRPPWVRTVTREAGGKWKL</sequence>
<keyword evidence="11" id="KW-1185">Reference proteome</keyword>
<dbReference type="Gene3D" id="6.10.250.780">
    <property type="match status" value="1"/>
</dbReference>
<evidence type="ECO:0000256" key="3">
    <source>
        <dbReference type="ARBA" id="ARBA00022617"/>
    </source>
</evidence>
<dbReference type="Pfam" id="PF00211">
    <property type="entry name" value="Guanylate_cyc"/>
    <property type="match status" value="1"/>
</dbReference>
<evidence type="ECO:0000256" key="2">
    <source>
        <dbReference type="ARBA" id="ARBA00012202"/>
    </source>
</evidence>
<proteinExistence type="predicted"/>
<dbReference type="PANTHER" id="PTHR45655:SF2">
    <property type="entry name" value="GUANYLATE CYCLASE SOLUBLE SUBUNIT BETA-1"/>
    <property type="match status" value="1"/>
</dbReference>
<dbReference type="InterPro" id="IPR011645">
    <property type="entry name" value="HNOB_dom_associated"/>
</dbReference>
<evidence type="ECO:0000256" key="8">
    <source>
        <dbReference type="ARBA" id="ARBA00023293"/>
    </source>
</evidence>
<evidence type="ECO:0000256" key="5">
    <source>
        <dbReference type="ARBA" id="ARBA00022741"/>
    </source>
</evidence>
<keyword evidence="5" id="KW-0547">Nucleotide-binding</keyword>